<feature type="compositionally biased region" description="Low complexity" evidence="1">
    <location>
        <begin position="9"/>
        <end position="25"/>
    </location>
</feature>
<accession>A0A7S1IUR6</accession>
<feature type="compositionally biased region" description="Basic and acidic residues" evidence="1">
    <location>
        <begin position="26"/>
        <end position="36"/>
    </location>
</feature>
<evidence type="ECO:0000256" key="1">
    <source>
        <dbReference type="SAM" id="MobiDB-lite"/>
    </source>
</evidence>
<organism evidence="2">
    <name type="scientific">Eutreptiella gymnastica</name>
    <dbReference type="NCBI Taxonomy" id="73025"/>
    <lineage>
        <taxon>Eukaryota</taxon>
        <taxon>Discoba</taxon>
        <taxon>Euglenozoa</taxon>
        <taxon>Euglenida</taxon>
        <taxon>Spirocuta</taxon>
        <taxon>Euglenophyceae</taxon>
        <taxon>Eutreptiales</taxon>
        <taxon>Eutreptiaceae</taxon>
        <taxon>Eutreptiella</taxon>
    </lineage>
</organism>
<protein>
    <submittedName>
        <fullName evidence="2">Uncharacterized protein</fullName>
    </submittedName>
</protein>
<reference evidence="2" key="1">
    <citation type="submission" date="2021-01" db="EMBL/GenBank/DDBJ databases">
        <authorList>
            <person name="Corre E."/>
            <person name="Pelletier E."/>
            <person name="Niang G."/>
            <person name="Scheremetjew M."/>
            <person name="Finn R."/>
            <person name="Kale V."/>
            <person name="Holt S."/>
            <person name="Cochrane G."/>
            <person name="Meng A."/>
            <person name="Brown T."/>
            <person name="Cohen L."/>
        </authorList>
    </citation>
    <scope>NUCLEOTIDE SEQUENCE</scope>
    <source>
        <strain evidence="2">NIES-381</strain>
    </source>
</reference>
<sequence length="112" mass="12605">MSCESLLFRASSTTEESASRRTNSSEAERTDRREEQLLFGRLQNDDAEYAGEDGPNESSVVLGRLIRPLIQLDVTSRSTKLVDRMAMRSTAVVQLHNTSRSTELNRRGMCSH</sequence>
<gene>
    <name evidence="2" type="ORF">EGYM00392_LOCUS34587</name>
</gene>
<name>A0A7S1IUR6_9EUGL</name>
<proteinExistence type="predicted"/>
<feature type="region of interest" description="Disordered" evidence="1">
    <location>
        <begin position="1"/>
        <end position="36"/>
    </location>
</feature>
<dbReference type="EMBL" id="HBGA01092450">
    <property type="protein sequence ID" value="CAD9023462.1"/>
    <property type="molecule type" value="Transcribed_RNA"/>
</dbReference>
<dbReference type="AlphaFoldDB" id="A0A7S1IUR6"/>
<evidence type="ECO:0000313" key="2">
    <source>
        <dbReference type="EMBL" id="CAD9023462.1"/>
    </source>
</evidence>